<reference evidence="1 2" key="1">
    <citation type="journal article" date="2022" name="Nat. Ecol. Evol.">
        <title>A masculinizing supergene underlies an exaggerated male reproductive morph in a spider.</title>
        <authorList>
            <person name="Hendrickx F."/>
            <person name="De Corte Z."/>
            <person name="Sonet G."/>
            <person name="Van Belleghem S.M."/>
            <person name="Kostlbacher S."/>
            <person name="Vangestel C."/>
        </authorList>
    </citation>
    <scope>NUCLEOTIDE SEQUENCE [LARGE SCALE GENOMIC DNA]</scope>
    <source>
        <strain evidence="1">W744_W776</strain>
    </source>
</reference>
<protein>
    <recommendedName>
        <fullName evidence="3">Secreted protein</fullName>
    </recommendedName>
</protein>
<organism evidence="1 2">
    <name type="scientific">Oedothorax gibbosus</name>
    <dbReference type="NCBI Taxonomy" id="931172"/>
    <lineage>
        <taxon>Eukaryota</taxon>
        <taxon>Metazoa</taxon>
        <taxon>Ecdysozoa</taxon>
        <taxon>Arthropoda</taxon>
        <taxon>Chelicerata</taxon>
        <taxon>Arachnida</taxon>
        <taxon>Araneae</taxon>
        <taxon>Araneomorphae</taxon>
        <taxon>Entelegynae</taxon>
        <taxon>Araneoidea</taxon>
        <taxon>Linyphiidae</taxon>
        <taxon>Erigoninae</taxon>
        <taxon>Oedothorax</taxon>
    </lineage>
</organism>
<accession>A0AAV6VC57</accession>
<evidence type="ECO:0000313" key="2">
    <source>
        <dbReference type="Proteomes" id="UP000827092"/>
    </source>
</evidence>
<comment type="caution">
    <text evidence="1">The sequence shown here is derived from an EMBL/GenBank/DDBJ whole genome shotgun (WGS) entry which is preliminary data.</text>
</comment>
<sequence>MVLSLLSYMETVAVSFHSSPSVASYCPPIETEVCDINRGAIDRSNKVGLPRRRDIDFTPPKTPFFGMKVCIRVLFKSGMDWRLSLKGGVRGV</sequence>
<dbReference type="EMBL" id="JAFNEN010000118">
    <property type="protein sequence ID" value="KAG8193565.1"/>
    <property type="molecule type" value="Genomic_DNA"/>
</dbReference>
<gene>
    <name evidence="1" type="ORF">JTE90_000205</name>
</gene>
<proteinExistence type="predicted"/>
<dbReference type="AlphaFoldDB" id="A0AAV6VC57"/>
<evidence type="ECO:0000313" key="1">
    <source>
        <dbReference type="EMBL" id="KAG8193565.1"/>
    </source>
</evidence>
<evidence type="ECO:0008006" key="3">
    <source>
        <dbReference type="Google" id="ProtNLM"/>
    </source>
</evidence>
<name>A0AAV6VC57_9ARAC</name>
<dbReference type="Proteomes" id="UP000827092">
    <property type="component" value="Unassembled WGS sequence"/>
</dbReference>
<keyword evidence="2" id="KW-1185">Reference proteome</keyword>